<organism evidence="2 3">
    <name type="scientific">[Roseibacterium] beibuensis</name>
    <dbReference type="NCBI Taxonomy" id="1193142"/>
    <lineage>
        <taxon>Bacteria</taxon>
        <taxon>Pseudomonadati</taxon>
        <taxon>Pseudomonadota</taxon>
        <taxon>Alphaproteobacteria</taxon>
        <taxon>Rhodobacterales</taxon>
        <taxon>Roseobacteraceae</taxon>
        <taxon>Roseicyclus</taxon>
    </lineage>
</organism>
<protein>
    <submittedName>
        <fullName evidence="2">Uncharacterized protein</fullName>
    </submittedName>
</protein>
<feature type="region of interest" description="Disordered" evidence="1">
    <location>
        <begin position="25"/>
        <end position="100"/>
    </location>
</feature>
<dbReference type="EMBL" id="BAABHW010000005">
    <property type="protein sequence ID" value="GAA5078731.1"/>
    <property type="molecule type" value="Genomic_DNA"/>
</dbReference>
<evidence type="ECO:0000313" key="2">
    <source>
        <dbReference type="EMBL" id="GAA5078731.1"/>
    </source>
</evidence>
<accession>A0ABP9LL73</accession>
<sequence length="283" mass="29159">MALEKGEARGGDGIGSAKVERVAAQGLKLHHGAPEKQVSGRGRAPLGAGPADLVGGAASVAQEQHRGHALPGQMRGEKLRPAGVGGGQRRDQDGGQRAVAEAARGTVFGAQQPVTRIGGEGAAGDMQPAAKRAAHPVSEAGIEACGHSVEIGGQGKLGDPTRPGDPPIAGAGENLRLCGPVRMDDQMPRAQIGAQPRGQAGGEIACRARQHRHRPQQRHASQKRATSGPSGHRAAVGTEVGAGREPQRALLEWHAGQHGKAGRVRATRMKIGRLKHGHDPTRP</sequence>
<gene>
    <name evidence="2" type="ORF">GCM10023209_30170</name>
</gene>
<keyword evidence="3" id="KW-1185">Reference proteome</keyword>
<feature type="region of interest" description="Disordered" evidence="1">
    <location>
        <begin position="191"/>
        <end position="283"/>
    </location>
</feature>
<evidence type="ECO:0000313" key="3">
    <source>
        <dbReference type="Proteomes" id="UP001499910"/>
    </source>
</evidence>
<feature type="compositionally biased region" description="Basic residues" evidence="1">
    <location>
        <begin position="260"/>
        <end position="276"/>
    </location>
</feature>
<feature type="compositionally biased region" description="Low complexity" evidence="1">
    <location>
        <begin position="40"/>
        <end position="51"/>
    </location>
</feature>
<dbReference type="Proteomes" id="UP001499910">
    <property type="component" value="Unassembled WGS sequence"/>
</dbReference>
<name>A0ABP9LL73_9RHOB</name>
<evidence type="ECO:0000256" key="1">
    <source>
        <dbReference type="SAM" id="MobiDB-lite"/>
    </source>
</evidence>
<feature type="compositionally biased region" description="Basic residues" evidence="1">
    <location>
        <begin position="208"/>
        <end position="222"/>
    </location>
</feature>
<reference evidence="3" key="1">
    <citation type="journal article" date="2019" name="Int. J. Syst. Evol. Microbiol.">
        <title>The Global Catalogue of Microorganisms (GCM) 10K type strain sequencing project: providing services to taxonomists for standard genome sequencing and annotation.</title>
        <authorList>
            <consortium name="The Broad Institute Genomics Platform"/>
            <consortium name="The Broad Institute Genome Sequencing Center for Infectious Disease"/>
            <person name="Wu L."/>
            <person name="Ma J."/>
        </authorList>
    </citation>
    <scope>NUCLEOTIDE SEQUENCE [LARGE SCALE GENOMIC DNA]</scope>
    <source>
        <strain evidence="3">JCM 18015</strain>
    </source>
</reference>
<comment type="caution">
    <text evidence="2">The sequence shown here is derived from an EMBL/GenBank/DDBJ whole genome shotgun (WGS) entry which is preliminary data.</text>
</comment>
<proteinExistence type="predicted"/>